<name>A0A133V5A7_9EURY</name>
<keyword evidence="3" id="KW-1185">Reference proteome</keyword>
<accession>A0A133V5A7</accession>
<comment type="caution">
    <text evidence="2">The sequence shown here is derived from an EMBL/GenBank/DDBJ whole genome shotgun (WGS) entry which is preliminary data.</text>
</comment>
<keyword evidence="1" id="KW-1133">Transmembrane helix</keyword>
<reference evidence="2 3" key="1">
    <citation type="journal article" date="2016" name="Sci. Rep.">
        <title>Metabolic traits of an uncultured archaeal lineage -MSBL1- from brine pools of the Red Sea.</title>
        <authorList>
            <person name="Mwirichia R."/>
            <person name="Alam I."/>
            <person name="Rashid M."/>
            <person name="Vinu M."/>
            <person name="Ba-Alawi W."/>
            <person name="Anthony Kamau A."/>
            <person name="Kamanda Ngugi D."/>
            <person name="Goker M."/>
            <person name="Klenk H.P."/>
            <person name="Bajic V."/>
            <person name="Stingl U."/>
        </authorList>
    </citation>
    <scope>NUCLEOTIDE SEQUENCE [LARGE SCALE GENOMIC DNA]</scope>
    <source>
        <strain evidence="2">SCGC-AAA259O05</strain>
    </source>
</reference>
<evidence type="ECO:0000256" key="1">
    <source>
        <dbReference type="SAM" id="Phobius"/>
    </source>
</evidence>
<gene>
    <name evidence="2" type="ORF">AKJ41_00935</name>
</gene>
<protein>
    <submittedName>
        <fullName evidence="2">Uncharacterized protein</fullName>
    </submittedName>
</protein>
<dbReference type="Proteomes" id="UP000070344">
    <property type="component" value="Unassembled WGS sequence"/>
</dbReference>
<feature type="transmembrane region" description="Helical" evidence="1">
    <location>
        <begin position="12"/>
        <end position="33"/>
    </location>
</feature>
<sequence length="62" mass="6867">MPEFLGRRVRKRTIAGVLIVFVIVGTILAISTLGEEEKEGIGKNAEFKVKGLAPLRNTWDDI</sequence>
<evidence type="ECO:0000313" key="3">
    <source>
        <dbReference type="Proteomes" id="UP000070344"/>
    </source>
</evidence>
<organism evidence="2 3">
    <name type="scientific">candidate division MSBL1 archaeon SCGC-AAA259O05</name>
    <dbReference type="NCBI Taxonomy" id="1698271"/>
    <lineage>
        <taxon>Archaea</taxon>
        <taxon>Methanobacteriati</taxon>
        <taxon>Methanobacteriota</taxon>
        <taxon>candidate division MSBL1</taxon>
    </lineage>
</organism>
<keyword evidence="1" id="KW-0472">Membrane</keyword>
<evidence type="ECO:0000313" key="2">
    <source>
        <dbReference type="EMBL" id="KXB01597.1"/>
    </source>
</evidence>
<dbReference type="EMBL" id="LHXV01000007">
    <property type="protein sequence ID" value="KXB01597.1"/>
    <property type="molecule type" value="Genomic_DNA"/>
</dbReference>
<dbReference type="AlphaFoldDB" id="A0A133V5A7"/>
<keyword evidence="1" id="KW-0812">Transmembrane</keyword>
<proteinExistence type="predicted"/>